<protein>
    <submittedName>
        <fullName evidence="2">Uncharacterized protein</fullName>
    </submittedName>
</protein>
<proteinExistence type="predicted"/>
<gene>
    <name evidence="2" type="ORF">Taro_016172</name>
</gene>
<feature type="transmembrane region" description="Helical" evidence="1">
    <location>
        <begin position="31"/>
        <end position="50"/>
    </location>
</feature>
<dbReference type="Proteomes" id="UP000652761">
    <property type="component" value="Unassembled WGS sequence"/>
</dbReference>
<accession>A0A843UPJ0</accession>
<comment type="caution">
    <text evidence="2">The sequence shown here is derived from an EMBL/GenBank/DDBJ whole genome shotgun (WGS) entry which is preliminary data.</text>
</comment>
<reference evidence="2" key="1">
    <citation type="submission" date="2017-07" db="EMBL/GenBank/DDBJ databases">
        <title>Taro Niue Genome Assembly and Annotation.</title>
        <authorList>
            <person name="Atibalentja N."/>
            <person name="Keating K."/>
            <person name="Fields C.J."/>
        </authorList>
    </citation>
    <scope>NUCLEOTIDE SEQUENCE</scope>
    <source>
        <strain evidence="2">Niue_2</strain>
        <tissue evidence="2">Leaf</tissue>
    </source>
</reference>
<dbReference type="AlphaFoldDB" id="A0A843UPJ0"/>
<evidence type="ECO:0000256" key="1">
    <source>
        <dbReference type="SAM" id="Phobius"/>
    </source>
</evidence>
<organism evidence="2 3">
    <name type="scientific">Colocasia esculenta</name>
    <name type="common">Wild taro</name>
    <name type="synonym">Arum esculentum</name>
    <dbReference type="NCBI Taxonomy" id="4460"/>
    <lineage>
        <taxon>Eukaryota</taxon>
        <taxon>Viridiplantae</taxon>
        <taxon>Streptophyta</taxon>
        <taxon>Embryophyta</taxon>
        <taxon>Tracheophyta</taxon>
        <taxon>Spermatophyta</taxon>
        <taxon>Magnoliopsida</taxon>
        <taxon>Liliopsida</taxon>
        <taxon>Araceae</taxon>
        <taxon>Aroideae</taxon>
        <taxon>Colocasieae</taxon>
        <taxon>Colocasia</taxon>
    </lineage>
</organism>
<keyword evidence="1" id="KW-0812">Transmembrane</keyword>
<keyword evidence="1" id="KW-0472">Membrane</keyword>
<name>A0A843UPJ0_COLES</name>
<evidence type="ECO:0000313" key="2">
    <source>
        <dbReference type="EMBL" id="MQL83690.1"/>
    </source>
</evidence>
<keyword evidence="3" id="KW-1185">Reference proteome</keyword>
<sequence>MIRRVLSLGGDMSGCRDLIAAWDPVAITAEMVVYGALALVALLKSAVHMVRESRRLPIRLLVSGRTVAKHGLRHLQQCNFLSLYTSGYAPGSVVQLQLVRGRRSRVRLIIRLTGLNDVVRHTYVVKEVYPGNAYRLTNTEGVELSHPWNGLYLKRFYP</sequence>
<keyword evidence="1" id="KW-1133">Transmembrane helix</keyword>
<evidence type="ECO:0000313" key="3">
    <source>
        <dbReference type="Proteomes" id="UP000652761"/>
    </source>
</evidence>
<dbReference type="EMBL" id="NMUH01000711">
    <property type="protein sequence ID" value="MQL83690.1"/>
    <property type="molecule type" value="Genomic_DNA"/>
</dbReference>
<dbReference type="OrthoDB" id="626900at2759"/>